<dbReference type="InterPro" id="IPR025354">
    <property type="entry name" value="DUF4258"/>
</dbReference>
<dbReference type="AlphaFoldDB" id="A0A4Q5CAC9"/>
<accession>A0A4Q5CAC9</accession>
<reference evidence="1 2" key="1">
    <citation type="journal article" date="2019" name="Science, e1252229">
        <title>Invertible promoters mediate bacterial phase variation, antibiotic resistance, and host adaptation in the gut.</title>
        <authorList>
            <person name="Jiang X."/>
            <person name="Hall A.B."/>
            <person name="Arthur T.D."/>
            <person name="Plichta D.R."/>
            <person name="Covington C.T."/>
            <person name="Poyet M."/>
            <person name="Crothers J."/>
            <person name="Moses P.L."/>
            <person name="Tolonen A.C."/>
            <person name="Vlamakis H."/>
            <person name="Alm E.J."/>
            <person name="Xavier R.J."/>
        </authorList>
    </citation>
    <scope>NUCLEOTIDE SEQUENCE [LARGE SCALE GENOMIC DNA]</scope>
    <source>
        <strain evidence="2">aa_0143</strain>
    </source>
</reference>
<comment type="caution">
    <text evidence="1">The sequence shown here is derived from an EMBL/GenBank/DDBJ whole genome shotgun (WGS) entry which is preliminary data.</text>
</comment>
<protein>
    <submittedName>
        <fullName evidence="1">DUF4258 domain-containing protein</fullName>
    </submittedName>
</protein>
<sequence length="103" mass="12074">MNLEIYQKLCSESKVLWTQHCLQRMQERDISRADVKNGIATGEIIEDYPEDYPNPSCLIFGYNVNGRILHIVAGCDNINIYIITAYYPDTKKFENDLKTRRKR</sequence>
<dbReference type="Pfam" id="PF14076">
    <property type="entry name" value="DUF4258"/>
    <property type="match status" value="1"/>
</dbReference>
<evidence type="ECO:0000313" key="1">
    <source>
        <dbReference type="EMBL" id="RYS82340.1"/>
    </source>
</evidence>
<organism evidence="1 2">
    <name type="scientific">[Ruminococcus] torques</name>
    <dbReference type="NCBI Taxonomy" id="33039"/>
    <lineage>
        <taxon>Bacteria</taxon>
        <taxon>Bacillati</taxon>
        <taxon>Bacillota</taxon>
        <taxon>Clostridia</taxon>
        <taxon>Lachnospirales</taxon>
        <taxon>Lachnospiraceae</taxon>
        <taxon>Mediterraneibacter</taxon>
    </lineage>
</organism>
<evidence type="ECO:0000313" key="2">
    <source>
        <dbReference type="Proteomes" id="UP000292665"/>
    </source>
</evidence>
<dbReference type="RefSeq" id="WP_009242369.1">
    <property type="nucleotide sequence ID" value="NZ_AP028249.1"/>
</dbReference>
<gene>
    <name evidence="1" type="ORF">EAI93_01160</name>
</gene>
<name>A0A4Q5CAC9_9FIRM</name>
<dbReference type="EMBL" id="RCYR01000001">
    <property type="protein sequence ID" value="RYS82340.1"/>
    <property type="molecule type" value="Genomic_DNA"/>
</dbReference>
<proteinExistence type="predicted"/>
<dbReference type="Proteomes" id="UP000292665">
    <property type="component" value="Unassembled WGS sequence"/>
</dbReference>